<reference evidence="6 7" key="1">
    <citation type="submission" date="2013-11" db="EMBL/GenBank/DDBJ databases">
        <title>Single cell genomics of uncultured Tannerella BU063 (oral taxon 286).</title>
        <authorList>
            <person name="Beall C.J."/>
            <person name="Campbell A.G."/>
            <person name="Griffen A.L."/>
            <person name="Podar M."/>
            <person name="Leys E.J."/>
        </authorList>
    </citation>
    <scope>NUCLEOTIDE SEQUENCE [LARGE SCALE GENOMIC DNA]</scope>
    <source>
        <strain evidence="6">Cell 2</strain>
    </source>
</reference>
<evidence type="ECO:0000256" key="4">
    <source>
        <dbReference type="SAM" id="Phobius"/>
    </source>
</evidence>
<feature type="transmembrane region" description="Helical" evidence="4">
    <location>
        <begin position="210"/>
        <end position="232"/>
    </location>
</feature>
<dbReference type="Pfam" id="PF05192">
    <property type="entry name" value="MutS_III"/>
    <property type="match status" value="1"/>
</dbReference>
<comment type="caution">
    <text evidence="6">The sequence shown here is derived from an EMBL/GenBank/DDBJ whole genome shotgun (WGS) entry which is preliminary data.</text>
</comment>
<keyword evidence="4" id="KW-1133">Transmembrane helix</keyword>
<keyword evidence="4" id="KW-0472">Membrane</keyword>
<keyword evidence="4" id="KW-0812">Transmembrane</keyword>
<dbReference type="SMART" id="SM00534">
    <property type="entry name" value="MUTSac"/>
    <property type="match status" value="1"/>
</dbReference>
<organism evidence="6 7">
    <name type="scientific">Tannerella sp. oral taxon BU063 isolate Cell 2</name>
    <dbReference type="NCBI Taxonomy" id="1411148"/>
    <lineage>
        <taxon>Bacteria</taxon>
        <taxon>Pseudomonadati</taxon>
        <taxon>Bacteroidota</taxon>
        <taxon>Bacteroidia</taxon>
        <taxon>Bacteroidales</taxon>
        <taxon>Tannerellaceae</taxon>
        <taxon>Tannerella</taxon>
    </lineage>
</organism>
<keyword evidence="2" id="KW-0067">ATP-binding</keyword>
<evidence type="ECO:0000313" key="6">
    <source>
        <dbReference type="EMBL" id="ETK02753.1"/>
    </source>
</evidence>
<dbReference type="AlphaFoldDB" id="W2C6S6"/>
<dbReference type="Gene3D" id="3.40.50.300">
    <property type="entry name" value="P-loop containing nucleotide triphosphate hydrolases"/>
    <property type="match status" value="1"/>
</dbReference>
<dbReference type="CDD" id="cd03283">
    <property type="entry name" value="ABC_MutS-like"/>
    <property type="match status" value="1"/>
</dbReference>
<dbReference type="Pfam" id="PF00488">
    <property type="entry name" value="MutS_V"/>
    <property type="match status" value="1"/>
</dbReference>
<protein>
    <submittedName>
        <fullName evidence="6">DNA mismatch repair protein MutS</fullName>
    </submittedName>
</protein>
<keyword evidence="1" id="KW-0547">Nucleotide-binding</keyword>
<dbReference type="Proteomes" id="UP000018837">
    <property type="component" value="Unassembled WGS sequence"/>
</dbReference>
<feature type="domain" description="DNA mismatch repair proteins mutS family" evidence="5">
    <location>
        <begin position="421"/>
        <end position="599"/>
    </location>
</feature>
<dbReference type="PANTHER" id="PTHR11361:SF99">
    <property type="entry name" value="DNA MISMATCH REPAIR PROTEIN"/>
    <property type="match status" value="1"/>
</dbReference>
<evidence type="ECO:0000256" key="2">
    <source>
        <dbReference type="ARBA" id="ARBA00022840"/>
    </source>
</evidence>
<gene>
    <name evidence="6" type="ORF">N425_02565</name>
</gene>
<dbReference type="PATRIC" id="fig|1411148.3.peg.281"/>
<evidence type="ECO:0000259" key="5">
    <source>
        <dbReference type="SMART" id="SM00534"/>
    </source>
</evidence>
<feature type="transmembrane region" description="Helical" evidence="4">
    <location>
        <begin position="54"/>
        <end position="74"/>
    </location>
</feature>
<dbReference type="GO" id="GO:0006298">
    <property type="term" value="P:mismatch repair"/>
    <property type="evidence" value="ECO:0007669"/>
    <property type="project" value="InterPro"/>
</dbReference>
<feature type="transmembrane region" description="Helical" evidence="4">
    <location>
        <begin position="28"/>
        <end position="48"/>
    </location>
</feature>
<name>W2C6S6_9BACT</name>
<proteinExistence type="predicted"/>
<accession>W2C6S6</accession>
<dbReference type="EMBL" id="AYUF01000300">
    <property type="protein sequence ID" value="ETK02753.1"/>
    <property type="molecule type" value="Genomic_DNA"/>
</dbReference>
<evidence type="ECO:0000313" key="7">
    <source>
        <dbReference type="Proteomes" id="UP000018837"/>
    </source>
</evidence>
<evidence type="ECO:0000256" key="1">
    <source>
        <dbReference type="ARBA" id="ARBA00022741"/>
    </source>
</evidence>
<dbReference type="GO" id="GO:0140664">
    <property type="term" value="F:ATP-dependent DNA damage sensor activity"/>
    <property type="evidence" value="ECO:0007669"/>
    <property type="project" value="InterPro"/>
</dbReference>
<dbReference type="GO" id="GO:0005829">
    <property type="term" value="C:cytosol"/>
    <property type="evidence" value="ECO:0007669"/>
    <property type="project" value="TreeGrafter"/>
</dbReference>
<dbReference type="InterPro" id="IPR027417">
    <property type="entry name" value="P-loop_NTPase"/>
</dbReference>
<dbReference type="Gene3D" id="1.10.1420.10">
    <property type="match status" value="1"/>
</dbReference>
<dbReference type="InterPro" id="IPR007696">
    <property type="entry name" value="DNA_mismatch_repair_MutS_core"/>
</dbReference>
<sequence length="600" mass="66341">MTMEALIRFYDERIAQHRVTLEALKRKIYHAGTLRLLIVVAALVAVWIARGVGWAVLTGIVVACVVPFVALMVYHNRLAVQRDFAAELLRLNESERRAIDYDFSVFDGGGEYADAAHPFALDLDVFGEQSLFRSLNRTVTSAGQSLLAQWFMRPLTERAAVLRRREAICELADRPDFRQCFYATGIASKGQRPGASDEWMKGIPRFADRAVWRVLKVLVPALWIVVAVGYAVGAFPAWTAGGMLALSFGVANLPAGRIHALCKSADRMEDVLRSYAALIARVEAETFRAESLVAMRRRFVPTEGVSASQAIRGLSRLIGALDQRYSMAGLLLNLFLLRDVWLAGRVERWMVRHAGHVADWFGALVEVDALCSLGGFAFNHPDYPYPDLTDAYFCMEGRGLGHPLIHRDRCVRNDLHIARPPHFVVITGANMAGKSTYLRTVGVNFLLACMGLPVCAEQLTVSPAPLFTSLRTADSLAAGESYFFAELKRLKQIIDRLQAGEQLFIILDEILKGTNSEDKRKGSLALMKQLVGRGACGIIATHDLQLGALADEFPDAVENGCFEADMTADTLTFSYRMRPGVAQNMNACFLMKRMGIIMGS</sequence>
<keyword evidence="3" id="KW-0238">DNA-binding</keyword>
<dbReference type="InterPro" id="IPR045076">
    <property type="entry name" value="MutS"/>
</dbReference>
<evidence type="ECO:0000256" key="3">
    <source>
        <dbReference type="ARBA" id="ARBA00023125"/>
    </source>
</evidence>
<dbReference type="InterPro" id="IPR000432">
    <property type="entry name" value="DNA_mismatch_repair_MutS_C"/>
</dbReference>
<dbReference type="InterPro" id="IPR036187">
    <property type="entry name" value="DNA_mismatch_repair_MutS_sf"/>
</dbReference>
<dbReference type="GO" id="GO:0005524">
    <property type="term" value="F:ATP binding"/>
    <property type="evidence" value="ECO:0007669"/>
    <property type="project" value="UniProtKB-KW"/>
</dbReference>
<dbReference type="SUPFAM" id="SSF48334">
    <property type="entry name" value="DNA repair protein MutS, domain III"/>
    <property type="match status" value="1"/>
</dbReference>
<dbReference type="PANTHER" id="PTHR11361">
    <property type="entry name" value="DNA MISMATCH REPAIR PROTEIN MUTS FAMILY MEMBER"/>
    <property type="match status" value="1"/>
</dbReference>
<dbReference type="GO" id="GO:0030983">
    <property type="term" value="F:mismatched DNA binding"/>
    <property type="evidence" value="ECO:0007669"/>
    <property type="project" value="InterPro"/>
</dbReference>
<dbReference type="FunFam" id="3.40.50.300:FF:001552">
    <property type="entry name" value="Mismatch repair ATPase (MutS family)"/>
    <property type="match status" value="1"/>
</dbReference>
<dbReference type="SUPFAM" id="SSF52540">
    <property type="entry name" value="P-loop containing nucleoside triphosphate hydrolases"/>
    <property type="match status" value="1"/>
</dbReference>